<dbReference type="Proteomes" id="UP000000814">
    <property type="component" value="Chromosome"/>
</dbReference>
<dbReference type="STRING" id="272562.CA_C1155"/>
<dbReference type="HOGENOM" id="CLU_745346_0_0_9"/>
<evidence type="ECO:0000313" key="3">
    <source>
        <dbReference type="Proteomes" id="UP000000814"/>
    </source>
</evidence>
<dbReference type="RefSeq" id="WP_010964468.1">
    <property type="nucleotide sequence ID" value="NC_003030.1"/>
</dbReference>
<name>Q97JW8_CLOAB</name>
<dbReference type="OrthoDB" id="10016756at2"/>
<accession>Q97JW8</accession>
<evidence type="ECO:0000256" key="1">
    <source>
        <dbReference type="SAM" id="Coils"/>
    </source>
</evidence>
<keyword evidence="1" id="KW-0175">Coiled coil</keyword>
<evidence type="ECO:0000313" key="2">
    <source>
        <dbReference type="EMBL" id="AAK79127.1"/>
    </source>
</evidence>
<dbReference type="GeneID" id="44997665"/>
<sequence length="371" mass="43676">MDFLELNNSNLGFTKSLKPFQKCKVESALNTLYRMHIKDNSYILKGKDFIIYRMFQCGYATYINENEQHYKRDGTLTKPKNIYGIGNNEGYIKTTKTLYKFALYLKKNFKTIEDIKIYLKQEQEEKIKEQQEEKEKKLKEQQVLEKNKNKENQFKSWLDNQILNFKDNGKLELAKDMFLNESNSYNESYLKKLIILTLNIDNPKCKEALKRVLWNGNKTSKKVFYCLTGIKLPLTDKGTYTILNNVSSKDYKGIQEYKKRQQHNKDMRSYYKLVRDKQDINKTSFKLSKGEYLKWQGLDLFIEKCGGVYSITEGKTGVLLIGSEKTRKKLKGELKNLKSHLEEIKKQINNSINSYGLSPLYKVDELKEQEG</sequence>
<dbReference type="PIR" id="D97042">
    <property type="entry name" value="D97042"/>
</dbReference>
<keyword evidence="3" id="KW-1185">Reference proteome</keyword>
<dbReference type="eggNOG" id="ENOG503446C">
    <property type="taxonomic scope" value="Bacteria"/>
</dbReference>
<dbReference type="EMBL" id="AE001437">
    <property type="protein sequence ID" value="AAK79127.1"/>
    <property type="molecule type" value="Genomic_DNA"/>
</dbReference>
<feature type="coiled-coil region" evidence="1">
    <location>
        <begin position="327"/>
        <end position="354"/>
    </location>
</feature>
<organism evidence="2 3">
    <name type="scientific">Clostridium acetobutylicum (strain ATCC 824 / DSM 792 / JCM 1419 / IAM 19013 / LMG 5710 / NBRC 13948 / NRRL B-527 / VKM B-1787 / 2291 / W)</name>
    <dbReference type="NCBI Taxonomy" id="272562"/>
    <lineage>
        <taxon>Bacteria</taxon>
        <taxon>Bacillati</taxon>
        <taxon>Bacillota</taxon>
        <taxon>Clostridia</taxon>
        <taxon>Eubacteriales</taxon>
        <taxon>Clostridiaceae</taxon>
        <taxon>Clostridium</taxon>
    </lineage>
</organism>
<dbReference type="KEGG" id="cac:CA_C1155"/>
<dbReference type="PATRIC" id="fig|272562.8.peg.1360"/>
<reference evidence="2 3" key="1">
    <citation type="journal article" date="2001" name="J. Bacteriol.">
        <title>Genome sequence and comparative analysis of the solvent-producing bacterium Clostridium acetobutylicum.</title>
        <authorList>
            <person name="Nolling J."/>
            <person name="Breton G."/>
            <person name="Omelchenko M.V."/>
            <person name="Makarova K.S."/>
            <person name="Zeng Q."/>
            <person name="Gibson R."/>
            <person name="Lee H.M."/>
            <person name="Dubois J."/>
            <person name="Qiu D."/>
            <person name="Hitti J."/>
            <person name="Wolf Y.I."/>
            <person name="Tatusov R.L."/>
            <person name="Sabathe F."/>
            <person name="Doucette-Stamm L."/>
            <person name="Soucaille P."/>
            <person name="Daly M.J."/>
            <person name="Bennett G.N."/>
            <person name="Koonin E.V."/>
            <person name="Smith D.R."/>
        </authorList>
    </citation>
    <scope>NUCLEOTIDE SEQUENCE [LARGE SCALE GENOMIC DNA]</scope>
    <source>
        <strain evidence="3">ATCC 824 / DSM 792 / JCM 1419 / LMG 5710 / VKM B-1787</strain>
    </source>
</reference>
<dbReference type="AlphaFoldDB" id="Q97JW8"/>
<protein>
    <submittedName>
        <fullName evidence="2">Uncharacterized protein</fullName>
    </submittedName>
</protein>
<feature type="coiled-coil region" evidence="1">
    <location>
        <begin position="112"/>
        <end position="148"/>
    </location>
</feature>
<gene>
    <name evidence="2" type="ordered locus">CA_C1155</name>
</gene>
<proteinExistence type="predicted"/>